<dbReference type="EMBL" id="JAJSOW010000004">
    <property type="protein sequence ID" value="KAI9192479.1"/>
    <property type="molecule type" value="Genomic_DNA"/>
</dbReference>
<evidence type="ECO:0000313" key="1">
    <source>
        <dbReference type="EMBL" id="KAI9192479.1"/>
    </source>
</evidence>
<reference evidence="1" key="2">
    <citation type="submission" date="2023-02" db="EMBL/GenBank/DDBJ databases">
        <authorList>
            <person name="Swenson N.G."/>
            <person name="Wegrzyn J.L."/>
            <person name="Mcevoy S.L."/>
        </authorList>
    </citation>
    <scope>NUCLEOTIDE SEQUENCE</scope>
    <source>
        <strain evidence="1">91603</strain>
        <tissue evidence="1">Leaf</tissue>
    </source>
</reference>
<dbReference type="AlphaFoldDB" id="A0AAD5NZR6"/>
<organism evidence="1 2">
    <name type="scientific">Acer negundo</name>
    <name type="common">Box elder</name>
    <dbReference type="NCBI Taxonomy" id="4023"/>
    <lineage>
        <taxon>Eukaryota</taxon>
        <taxon>Viridiplantae</taxon>
        <taxon>Streptophyta</taxon>
        <taxon>Embryophyta</taxon>
        <taxon>Tracheophyta</taxon>
        <taxon>Spermatophyta</taxon>
        <taxon>Magnoliopsida</taxon>
        <taxon>eudicotyledons</taxon>
        <taxon>Gunneridae</taxon>
        <taxon>Pentapetalae</taxon>
        <taxon>rosids</taxon>
        <taxon>malvids</taxon>
        <taxon>Sapindales</taxon>
        <taxon>Sapindaceae</taxon>
        <taxon>Hippocastanoideae</taxon>
        <taxon>Acereae</taxon>
        <taxon>Acer</taxon>
    </lineage>
</organism>
<evidence type="ECO:0000313" key="2">
    <source>
        <dbReference type="Proteomes" id="UP001064489"/>
    </source>
</evidence>
<proteinExistence type="predicted"/>
<dbReference type="Proteomes" id="UP001064489">
    <property type="component" value="Chromosome 6"/>
</dbReference>
<sequence length="204" mass="22879">MRNSTNISRGNGSRFDVLGKEDVDLLKLGEQQRATKVNSSTINKGKVVLTEITNYIERVNVRDLFSDANRKLRAWLRAVSPSKHPFNGYGRMDMSNKKRISRETWAQRLFSSESKKLNDKSQLSSSSKVLVSNDSKDTNTDFQKHGEELVCQNDESSLGLCKGQKDQVFVESESFSLVTLKGVSAATKKDKVSIGLSSLARRER</sequence>
<keyword evidence="2" id="KW-1185">Reference proteome</keyword>
<protein>
    <submittedName>
        <fullName evidence="1">Uncharacterized protein</fullName>
    </submittedName>
</protein>
<accession>A0AAD5NZR6</accession>
<gene>
    <name evidence="1" type="ORF">LWI28_023484</name>
</gene>
<comment type="caution">
    <text evidence="1">The sequence shown here is derived from an EMBL/GenBank/DDBJ whole genome shotgun (WGS) entry which is preliminary data.</text>
</comment>
<name>A0AAD5NZR6_ACENE</name>
<reference evidence="1" key="1">
    <citation type="journal article" date="2022" name="Plant J.">
        <title>Strategies of tolerance reflected in two North American maple genomes.</title>
        <authorList>
            <person name="McEvoy S.L."/>
            <person name="Sezen U.U."/>
            <person name="Trouern-Trend A."/>
            <person name="McMahon S.M."/>
            <person name="Schaberg P.G."/>
            <person name="Yang J."/>
            <person name="Wegrzyn J.L."/>
            <person name="Swenson N.G."/>
        </authorList>
    </citation>
    <scope>NUCLEOTIDE SEQUENCE</scope>
    <source>
        <strain evidence="1">91603</strain>
    </source>
</reference>